<proteinExistence type="predicted"/>
<reference evidence="1" key="1">
    <citation type="submission" date="2020-05" db="EMBL/GenBank/DDBJ databases">
        <title>Large-scale comparative analyses of tick genomes elucidate their genetic diversity and vector capacities.</title>
        <authorList>
            <person name="Jia N."/>
            <person name="Wang J."/>
            <person name="Shi W."/>
            <person name="Du L."/>
            <person name="Sun Y."/>
            <person name="Zhan W."/>
            <person name="Jiang J."/>
            <person name="Wang Q."/>
            <person name="Zhang B."/>
            <person name="Ji P."/>
            <person name="Sakyi L.B."/>
            <person name="Cui X."/>
            <person name="Yuan T."/>
            <person name="Jiang B."/>
            <person name="Yang W."/>
            <person name="Lam T.T.-Y."/>
            <person name="Chang Q."/>
            <person name="Ding S."/>
            <person name="Wang X."/>
            <person name="Zhu J."/>
            <person name="Ruan X."/>
            <person name="Zhao L."/>
            <person name="Wei J."/>
            <person name="Que T."/>
            <person name="Du C."/>
            <person name="Cheng J."/>
            <person name="Dai P."/>
            <person name="Han X."/>
            <person name="Huang E."/>
            <person name="Gao Y."/>
            <person name="Liu J."/>
            <person name="Shao H."/>
            <person name="Ye R."/>
            <person name="Li L."/>
            <person name="Wei W."/>
            <person name="Wang X."/>
            <person name="Wang C."/>
            <person name="Yang T."/>
            <person name="Huo Q."/>
            <person name="Li W."/>
            <person name="Guo W."/>
            <person name="Chen H."/>
            <person name="Zhou L."/>
            <person name="Ni X."/>
            <person name="Tian J."/>
            <person name="Zhou Y."/>
            <person name="Sheng Y."/>
            <person name="Liu T."/>
            <person name="Pan Y."/>
            <person name="Xia L."/>
            <person name="Li J."/>
            <person name="Zhao F."/>
            <person name="Cao W."/>
        </authorList>
    </citation>
    <scope>NUCLEOTIDE SEQUENCE</scope>
    <source>
        <strain evidence="1">Hyas-2018</strain>
    </source>
</reference>
<dbReference type="EMBL" id="CM023486">
    <property type="protein sequence ID" value="KAH6927289.1"/>
    <property type="molecule type" value="Genomic_DNA"/>
</dbReference>
<accession>A0ACB7S0P8</accession>
<comment type="caution">
    <text evidence="1">The sequence shown here is derived from an EMBL/GenBank/DDBJ whole genome shotgun (WGS) entry which is preliminary data.</text>
</comment>
<evidence type="ECO:0000313" key="2">
    <source>
        <dbReference type="Proteomes" id="UP000821845"/>
    </source>
</evidence>
<gene>
    <name evidence="1" type="ORF">HPB50_001250</name>
</gene>
<name>A0ACB7S0P8_HYAAI</name>
<protein>
    <submittedName>
        <fullName evidence="1">Uncharacterized protein</fullName>
    </submittedName>
</protein>
<organism evidence="1 2">
    <name type="scientific">Hyalomma asiaticum</name>
    <name type="common">Tick</name>
    <dbReference type="NCBI Taxonomy" id="266040"/>
    <lineage>
        <taxon>Eukaryota</taxon>
        <taxon>Metazoa</taxon>
        <taxon>Ecdysozoa</taxon>
        <taxon>Arthropoda</taxon>
        <taxon>Chelicerata</taxon>
        <taxon>Arachnida</taxon>
        <taxon>Acari</taxon>
        <taxon>Parasitiformes</taxon>
        <taxon>Ixodida</taxon>
        <taxon>Ixodoidea</taxon>
        <taxon>Ixodidae</taxon>
        <taxon>Hyalomminae</taxon>
        <taxon>Hyalomma</taxon>
    </lineage>
</organism>
<sequence length="427" mass="47230">MKTPADAPTMSCHSCLLGDRVRTAGDAEPSASEGRDRPQWDRGLHFFLSCLSISIGLGNVWRFPTLAYQNGGGAFLIPYLVLLFIVGKPVYFLELAIGQFCGRGVVQVWECVPGFKGVSIAQFVTSYYFLVTYNYVMTLCLFYLFASMQSSLPWTHCDTQWSDENCYRHNVVAFLTSTFPYVVLVSLLVVALLQEGAAKGLAALFVPQWSKILEIQLIVAVLEDQYPRLRDLKGCTVLAVCVVCFGTGLLLCTDSGNTLRLLFDNYGIGRSVFLYAIFEVVGLVWIYGWKNTCGDIAYMLREPVSWYSKVAWGVLTPVSLIVIFIYGTVTEKPSSSLPPIGRTIGWILAALAVGQIVLWMAVVFIRAPGPGALKKFKSTFSASERFGPRDPDVKRDWLLWKASTQEFSLCPSGKAASENANHAFALD</sequence>
<keyword evidence="2" id="KW-1185">Reference proteome</keyword>
<evidence type="ECO:0000313" key="1">
    <source>
        <dbReference type="EMBL" id="KAH6927289.1"/>
    </source>
</evidence>
<dbReference type="Proteomes" id="UP000821845">
    <property type="component" value="Chromosome 6"/>
</dbReference>